<protein>
    <submittedName>
        <fullName evidence="9">Cytochrome c biogenesis protein CcsA</fullName>
    </submittedName>
</protein>
<reference evidence="9" key="2">
    <citation type="journal article" date="2021" name="PeerJ">
        <title>Extensive microbial diversity within the chicken gut microbiome revealed by metagenomics and culture.</title>
        <authorList>
            <person name="Gilroy R."/>
            <person name="Ravi A."/>
            <person name="Getino M."/>
            <person name="Pursley I."/>
            <person name="Horton D.L."/>
            <person name="Alikhan N.F."/>
            <person name="Baker D."/>
            <person name="Gharbi K."/>
            <person name="Hall N."/>
            <person name="Watson M."/>
            <person name="Adriaenssens E.M."/>
            <person name="Foster-Nyarko E."/>
            <person name="Jarju S."/>
            <person name="Secka A."/>
            <person name="Antonio M."/>
            <person name="Oren A."/>
            <person name="Chaudhuri R.R."/>
            <person name="La Ragione R."/>
            <person name="Hildebrand F."/>
            <person name="Pallen M.J."/>
        </authorList>
    </citation>
    <scope>NUCLEOTIDE SEQUENCE</scope>
    <source>
        <strain evidence="9">B1-20833</strain>
    </source>
</reference>
<feature type="transmembrane region" description="Helical" evidence="6">
    <location>
        <begin position="38"/>
        <end position="58"/>
    </location>
</feature>
<evidence type="ECO:0000313" key="10">
    <source>
        <dbReference type="Proteomes" id="UP000823661"/>
    </source>
</evidence>
<accession>A0A9D9ERH2</accession>
<dbReference type="Pfam" id="PF01578">
    <property type="entry name" value="Cytochrom_C_asm"/>
    <property type="match status" value="1"/>
</dbReference>
<feature type="transmembrane region" description="Helical" evidence="6">
    <location>
        <begin position="706"/>
        <end position="725"/>
    </location>
</feature>
<feature type="transmembrane region" description="Helical" evidence="6">
    <location>
        <begin position="583"/>
        <end position="602"/>
    </location>
</feature>
<proteinExistence type="predicted"/>
<comment type="subcellular location">
    <subcellularLocation>
        <location evidence="1">Membrane</location>
        <topology evidence="1">Multi-pass membrane protein</topology>
    </subcellularLocation>
</comment>
<feature type="domain" description="ResB-like" evidence="8">
    <location>
        <begin position="82"/>
        <end position="210"/>
    </location>
</feature>
<keyword evidence="3" id="KW-0201">Cytochrome c-type biogenesis</keyword>
<keyword evidence="2 6" id="KW-0812">Transmembrane</keyword>
<dbReference type="GO" id="GO:0005886">
    <property type="term" value="C:plasma membrane"/>
    <property type="evidence" value="ECO:0007669"/>
    <property type="project" value="TreeGrafter"/>
</dbReference>
<dbReference type="InterPro" id="IPR007816">
    <property type="entry name" value="ResB-like_domain"/>
</dbReference>
<evidence type="ECO:0000256" key="6">
    <source>
        <dbReference type="SAM" id="Phobius"/>
    </source>
</evidence>
<dbReference type="AlphaFoldDB" id="A0A9D9ERH2"/>
<name>A0A9D9ERH2_9BACT</name>
<reference evidence="9" key="1">
    <citation type="submission" date="2020-10" db="EMBL/GenBank/DDBJ databases">
        <authorList>
            <person name="Gilroy R."/>
        </authorList>
    </citation>
    <scope>NUCLEOTIDE SEQUENCE</scope>
    <source>
        <strain evidence="9">B1-20833</strain>
    </source>
</reference>
<evidence type="ECO:0000256" key="4">
    <source>
        <dbReference type="ARBA" id="ARBA00022989"/>
    </source>
</evidence>
<feature type="transmembrane region" description="Helical" evidence="6">
    <location>
        <begin position="556"/>
        <end position="576"/>
    </location>
</feature>
<feature type="transmembrane region" description="Helical" evidence="6">
    <location>
        <begin position="527"/>
        <end position="550"/>
    </location>
</feature>
<dbReference type="Pfam" id="PF05140">
    <property type="entry name" value="ResB"/>
    <property type="match status" value="1"/>
</dbReference>
<keyword evidence="5 6" id="KW-0472">Membrane</keyword>
<feature type="transmembrane region" description="Helical" evidence="6">
    <location>
        <begin position="732"/>
        <end position="755"/>
    </location>
</feature>
<dbReference type="GO" id="GO:0017004">
    <property type="term" value="P:cytochrome complex assembly"/>
    <property type="evidence" value="ECO:0007669"/>
    <property type="project" value="UniProtKB-KW"/>
</dbReference>
<feature type="transmembrane region" description="Helical" evidence="6">
    <location>
        <begin position="622"/>
        <end position="650"/>
    </location>
</feature>
<feature type="domain" description="Cytochrome c assembly protein" evidence="7">
    <location>
        <begin position="557"/>
        <end position="759"/>
    </location>
</feature>
<evidence type="ECO:0000256" key="5">
    <source>
        <dbReference type="ARBA" id="ARBA00023136"/>
    </source>
</evidence>
<feature type="transmembrane region" description="Helical" evidence="6">
    <location>
        <begin position="480"/>
        <end position="506"/>
    </location>
</feature>
<feature type="transmembrane region" description="Helical" evidence="6">
    <location>
        <begin position="671"/>
        <end position="691"/>
    </location>
</feature>
<evidence type="ECO:0000313" key="9">
    <source>
        <dbReference type="EMBL" id="MBO8451421.1"/>
    </source>
</evidence>
<evidence type="ECO:0000259" key="8">
    <source>
        <dbReference type="Pfam" id="PF05140"/>
    </source>
</evidence>
<dbReference type="InterPro" id="IPR045062">
    <property type="entry name" value="Cyt_c_biogenesis_CcsA/CcmC"/>
</dbReference>
<dbReference type="PANTHER" id="PTHR30071:SF1">
    <property type="entry name" value="CYTOCHROME B_B6 PROTEIN-RELATED"/>
    <property type="match status" value="1"/>
</dbReference>
<dbReference type="InterPro" id="IPR002541">
    <property type="entry name" value="Cyt_c_assembly"/>
</dbReference>
<feature type="transmembrane region" description="Helical" evidence="6">
    <location>
        <begin position="217"/>
        <end position="238"/>
    </location>
</feature>
<feature type="transmembrane region" description="Helical" evidence="6">
    <location>
        <begin position="79"/>
        <end position="102"/>
    </location>
</feature>
<evidence type="ECO:0000256" key="3">
    <source>
        <dbReference type="ARBA" id="ARBA00022748"/>
    </source>
</evidence>
<dbReference type="Proteomes" id="UP000823661">
    <property type="component" value="Unassembled WGS sequence"/>
</dbReference>
<evidence type="ECO:0000256" key="2">
    <source>
        <dbReference type="ARBA" id="ARBA00022692"/>
    </source>
</evidence>
<evidence type="ECO:0000259" key="7">
    <source>
        <dbReference type="Pfam" id="PF01578"/>
    </source>
</evidence>
<dbReference type="EMBL" id="JADIMI010000009">
    <property type="protein sequence ID" value="MBO8451421.1"/>
    <property type="molecule type" value="Genomic_DNA"/>
</dbReference>
<comment type="caution">
    <text evidence="9">The sequence shown here is derived from an EMBL/GenBank/DDBJ whole genome shotgun (WGS) entry which is preliminary data.</text>
</comment>
<dbReference type="GO" id="GO:0020037">
    <property type="term" value="F:heme binding"/>
    <property type="evidence" value="ECO:0007669"/>
    <property type="project" value="InterPro"/>
</dbReference>
<feature type="transmembrane region" description="Helical" evidence="6">
    <location>
        <begin position="259"/>
        <end position="283"/>
    </location>
</feature>
<dbReference type="PANTHER" id="PTHR30071">
    <property type="entry name" value="HEME EXPORTER PROTEIN C"/>
    <property type="match status" value="1"/>
</dbReference>
<keyword evidence="4 6" id="KW-1133">Transmembrane helix</keyword>
<sequence length="762" mass="83765">MIFRNIAFGCAAILVVCMAAISVFEKVAGTEAAMEYGYHSPVFIILWAAVAVSGAVWMCRWYGRRFRQGRSVSMSAGRLPVATISIHLAFVMILAGALVTHITGEQGTVHLRTGDGKAVSFVTDDGISDLPFGIALDDFRVEYYPGTATPMDYVSSISVYDMDLAARDGTGMADTGRAVSGEVSMNRIFRYSGYRFYQASYDDDGLGSTLAVSHDPYGTGMTFAGYAILLLSLILFFFQKDSMFRSALRRLSGSRAFTAVAAAAAVLFLSSSFPAGAASGVTLKSLPESTASSFGDMYIYYNGRIAPVQTLALDFTKKLYGSRSYCGMNAEQVLAGWIFFYDVWRRDFDALAAGQKDKGSARAARKRKEKEEVIMLVCSGQLMKIFPYRTDAEDAGGSPVRWYSSSDNLPLEMDDDQWLFVRKVMSLVGEKVTFKDFSGAERILGKIREYQRREAGEVLPSDRIVSSEKIYNGIDRPKPLFMVCLAAGFLLFVLVCALPSGVWSLASGEIPAAGSAYSAKVCRAVRYIAAAAAIAVFVWLTAILGLRWAVSGHIPMSNGFETMMTLAWITLLFTVLSFRKLPVILPFGLILSGFALLVASIGESDPQISHLMPVLSSPLLSVHVTCMMISYSLLGLAMLDGVMALVRYAVRMNGDSRRETDIAVMKDMSLVILYPAVFFLVTGTFLGAVWADISWGRYWAWDPKEVWALITILVYAFSLHGRSLMIFRNPVFFHWYCILAFLCVIVTYFGVNFFLGGLHSYA</sequence>
<gene>
    <name evidence="9" type="primary">ccsA</name>
    <name evidence="9" type="ORF">IAC06_00865</name>
</gene>
<evidence type="ECO:0000256" key="1">
    <source>
        <dbReference type="ARBA" id="ARBA00004141"/>
    </source>
</evidence>
<organism evidence="9 10">
    <name type="scientific">Candidatus Cryptobacteroides intestinavium</name>
    <dbReference type="NCBI Taxonomy" id="2840766"/>
    <lineage>
        <taxon>Bacteria</taxon>
        <taxon>Pseudomonadati</taxon>
        <taxon>Bacteroidota</taxon>
        <taxon>Bacteroidia</taxon>
        <taxon>Bacteroidales</taxon>
        <taxon>Candidatus Cryptobacteroides</taxon>
    </lineage>
</organism>